<evidence type="ECO:0000313" key="2">
    <source>
        <dbReference type="EMBL" id="CAZ79466.1"/>
    </source>
</evidence>
<evidence type="ECO:0000256" key="1">
    <source>
        <dbReference type="SAM" id="MobiDB-lite"/>
    </source>
</evidence>
<dbReference type="AlphaFoldDB" id="D5G4M3"/>
<name>D5G4M3_TUBMM</name>
<sequence>MEKWKYVDRHHTTTPQYPKDRTRRNS</sequence>
<evidence type="ECO:0000313" key="3">
    <source>
        <dbReference type="Proteomes" id="UP000006911"/>
    </source>
</evidence>
<proteinExistence type="predicted"/>
<dbReference type="HOGENOM" id="CLU_3417324_0_0_1"/>
<feature type="region of interest" description="Disordered" evidence="1">
    <location>
        <begin position="1"/>
        <end position="26"/>
    </location>
</feature>
<reference evidence="2 3" key="1">
    <citation type="journal article" date="2010" name="Nature">
        <title>Perigord black truffle genome uncovers evolutionary origins and mechanisms of symbiosis.</title>
        <authorList>
            <person name="Martin F."/>
            <person name="Kohler A."/>
            <person name="Murat C."/>
            <person name="Balestrini R."/>
            <person name="Coutinho P.M."/>
            <person name="Jaillon O."/>
            <person name="Montanini B."/>
            <person name="Morin E."/>
            <person name="Noel B."/>
            <person name="Percudani R."/>
            <person name="Porcel B."/>
            <person name="Rubini A."/>
            <person name="Amicucci A."/>
            <person name="Amselem J."/>
            <person name="Anthouard V."/>
            <person name="Arcioni S."/>
            <person name="Artiguenave F."/>
            <person name="Aury J.M."/>
            <person name="Ballario P."/>
            <person name="Bolchi A."/>
            <person name="Brenna A."/>
            <person name="Brun A."/>
            <person name="Buee M."/>
            <person name="Cantarel B."/>
            <person name="Chevalier G."/>
            <person name="Couloux A."/>
            <person name="Da Silva C."/>
            <person name="Denoeud F."/>
            <person name="Duplessis S."/>
            <person name="Ghignone S."/>
            <person name="Hilselberger B."/>
            <person name="Iotti M."/>
            <person name="Marcais B."/>
            <person name="Mello A."/>
            <person name="Miranda M."/>
            <person name="Pacioni G."/>
            <person name="Quesneville H."/>
            <person name="Riccioni C."/>
            <person name="Ruotolo R."/>
            <person name="Splivallo R."/>
            <person name="Stocchi V."/>
            <person name="Tisserant E."/>
            <person name="Viscomi A.R."/>
            <person name="Zambonelli A."/>
            <person name="Zampieri E."/>
            <person name="Henrissat B."/>
            <person name="Lebrun M.H."/>
            <person name="Paolocci F."/>
            <person name="Bonfante P."/>
            <person name="Ottonello S."/>
            <person name="Wincker P."/>
        </authorList>
    </citation>
    <scope>NUCLEOTIDE SEQUENCE [LARGE SCALE GENOMIC DNA]</scope>
    <source>
        <strain evidence="2 3">Mel28</strain>
    </source>
</reference>
<dbReference type="Proteomes" id="UP000006911">
    <property type="component" value="Unassembled WGS sequence"/>
</dbReference>
<dbReference type="KEGG" id="tml:GSTUM_00000009001"/>
<dbReference type="InParanoid" id="D5G4M3"/>
<organism evidence="2 3">
    <name type="scientific">Tuber melanosporum (strain Mel28)</name>
    <name type="common">Perigord black truffle</name>
    <dbReference type="NCBI Taxonomy" id="656061"/>
    <lineage>
        <taxon>Eukaryota</taxon>
        <taxon>Fungi</taxon>
        <taxon>Dikarya</taxon>
        <taxon>Ascomycota</taxon>
        <taxon>Pezizomycotina</taxon>
        <taxon>Pezizomycetes</taxon>
        <taxon>Pezizales</taxon>
        <taxon>Tuberaceae</taxon>
        <taxon>Tuber</taxon>
    </lineage>
</organism>
<keyword evidence="3" id="KW-1185">Reference proteome</keyword>
<dbReference type="EMBL" id="FN429989">
    <property type="protein sequence ID" value="CAZ79466.1"/>
    <property type="molecule type" value="Genomic_DNA"/>
</dbReference>
<feature type="compositionally biased region" description="Basic and acidic residues" evidence="1">
    <location>
        <begin position="1"/>
        <end position="11"/>
    </location>
</feature>
<accession>D5G4M3</accession>
<gene>
    <name evidence="2" type="ORF">GSTUM_00000009001</name>
</gene>
<protein>
    <submittedName>
        <fullName evidence="2">(Perigord truffle) hypothetical protein</fullName>
    </submittedName>
</protein>